<dbReference type="AlphaFoldDB" id="A0A2P5E235"/>
<name>A0A2P5E235_PARAD</name>
<proteinExistence type="predicted"/>
<accession>A0A2P5E235</accession>
<feature type="region of interest" description="Disordered" evidence="1">
    <location>
        <begin position="1"/>
        <end position="24"/>
    </location>
</feature>
<evidence type="ECO:0000313" key="2">
    <source>
        <dbReference type="EMBL" id="PON79606.1"/>
    </source>
</evidence>
<dbReference type="Proteomes" id="UP000237105">
    <property type="component" value="Unassembled WGS sequence"/>
</dbReference>
<comment type="caution">
    <text evidence="2">The sequence shown here is derived from an EMBL/GenBank/DDBJ whole genome shotgun (WGS) entry which is preliminary data.</text>
</comment>
<feature type="compositionally biased region" description="Polar residues" evidence="1">
    <location>
        <begin position="1"/>
        <end position="11"/>
    </location>
</feature>
<gene>
    <name evidence="2" type="ORF">PanWU01x14_008380</name>
</gene>
<dbReference type="EMBL" id="JXTB01000003">
    <property type="protein sequence ID" value="PON79606.1"/>
    <property type="molecule type" value="Genomic_DNA"/>
</dbReference>
<dbReference type="OrthoDB" id="10351529at2759"/>
<evidence type="ECO:0000256" key="1">
    <source>
        <dbReference type="SAM" id="MobiDB-lite"/>
    </source>
</evidence>
<sequence>MGLLAKSTSGLSYWPQLGPKASNKNKRLHKWQTQENPPLLPATHKLVNNQRSVTLIVKLEAINNAISN</sequence>
<evidence type="ECO:0000313" key="3">
    <source>
        <dbReference type="Proteomes" id="UP000237105"/>
    </source>
</evidence>
<reference evidence="3" key="1">
    <citation type="submission" date="2016-06" db="EMBL/GenBank/DDBJ databases">
        <title>Parallel loss of symbiosis genes in relatives of nitrogen-fixing non-legume Parasponia.</title>
        <authorList>
            <person name="Van Velzen R."/>
            <person name="Holmer R."/>
            <person name="Bu F."/>
            <person name="Rutten L."/>
            <person name="Van Zeijl A."/>
            <person name="Liu W."/>
            <person name="Santuari L."/>
            <person name="Cao Q."/>
            <person name="Sharma T."/>
            <person name="Shen D."/>
            <person name="Roswanjaya Y."/>
            <person name="Wardhani T."/>
            <person name="Kalhor M.S."/>
            <person name="Jansen J."/>
            <person name="Van den Hoogen J."/>
            <person name="Gungor B."/>
            <person name="Hartog M."/>
            <person name="Hontelez J."/>
            <person name="Verver J."/>
            <person name="Yang W.-C."/>
            <person name="Schijlen E."/>
            <person name="Repin R."/>
            <person name="Schilthuizen M."/>
            <person name="Schranz E."/>
            <person name="Heidstra R."/>
            <person name="Miyata K."/>
            <person name="Fedorova E."/>
            <person name="Kohlen W."/>
            <person name="Bisseling T."/>
            <person name="Smit S."/>
            <person name="Geurts R."/>
        </authorList>
    </citation>
    <scope>NUCLEOTIDE SEQUENCE [LARGE SCALE GENOMIC DNA]</scope>
    <source>
        <strain evidence="3">cv. WU1-14</strain>
    </source>
</reference>
<organism evidence="2 3">
    <name type="scientific">Parasponia andersonii</name>
    <name type="common">Sponia andersonii</name>
    <dbReference type="NCBI Taxonomy" id="3476"/>
    <lineage>
        <taxon>Eukaryota</taxon>
        <taxon>Viridiplantae</taxon>
        <taxon>Streptophyta</taxon>
        <taxon>Embryophyta</taxon>
        <taxon>Tracheophyta</taxon>
        <taxon>Spermatophyta</taxon>
        <taxon>Magnoliopsida</taxon>
        <taxon>eudicotyledons</taxon>
        <taxon>Gunneridae</taxon>
        <taxon>Pentapetalae</taxon>
        <taxon>rosids</taxon>
        <taxon>fabids</taxon>
        <taxon>Rosales</taxon>
        <taxon>Cannabaceae</taxon>
        <taxon>Parasponia</taxon>
    </lineage>
</organism>
<keyword evidence="3" id="KW-1185">Reference proteome</keyword>
<protein>
    <submittedName>
        <fullName evidence="2">Uncharacterized protein</fullName>
    </submittedName>
</protein>